<keyword evidence="2 10" id="KW-0547">Nucleotide-binding</keyword>
<dbReference type="InterPro" id="IPR027417">
    <property type="entry name" value="P-loop_NTPase"/>
</dbReference>
<keyword evidence="13" id="KW-1185">Reference proteome</keyword>
<protein>
    <recommendedName>
        <fullName evidence="10">RecBCD enzyme subunit RecC</fullName>
    </recommendedName>
    <alternativeName>
        <fullName evidence="10">Exonuclease V subunit RecC</fullName>
        <shortName evidence="10">ExoV subunit RecC</shortName>
    </alternativeName>
    <alternativeName>
        <fullName evidence="10">Helicase/nuclease RecBCD subunit RecC</fullName>
    </alternativeName>
</protein>
<dbReference type="Gene3D" id="3.40.50.10930">
    <property type="match status" value="1"/>
</dbReference>
<dbReference type="EMBL" id="RZNH01000019">
    <property type="protein sequence ID" value="NOU60591.1"/>
    <property type="molecule type" value="Genomic_DNA"/>
</dbReference>
<reference evidence="12 13" key="1">
    <citation type="submission" date="2018-12" db="EMBL/GenBank/DDBJ databases">
        <title>Marinifilum JC070 sp. nov., a marine bacterium isolated from Yongle Blue Hole in the South China Sea.</title>
        <authorList>
            <person name="Fu T."/>
        </authorList>
    </citation>
    <scope>NUCLEOTIDE SEQUENCE [LARGE SCALE GENOMIC DNA]</scope>
    <source>
        <strain evidence="12 13">JC070</strain>
    </source>
</reference>
<evidence type="ECO:0000256" key="9">
    <source>
        <dbReference type="ARBA" id="ARBA00023204"/>
    </source>
</evidence>
<keyword evidence="1 10" id="KW-0540">Nuclease</keyword>
<keyword evidence="7 10" id="KW-0067">ATP-binding</keyword>
<dbReference type="PIRSF" id="PIRSF000980">
    <property type="entry name" value="RecC"/>
    <property type="match status" value="1"/>
</dbReference>
<evidence type="ECO:0000256" key="3">
    <source>
        <dbReference type="ARBA" id="ARBA00022763"/>
    </source>
</evidence>
<keyword evidence="4 10" id="KW-0378">Hydrolase</keyword>
<evidence type="ECO:0000256" key="8">
    <source>
        <dbReference type="ARBA" id="ARBA00023125"/>
    </source>
</evidence>
<evidence type="ECO:0000313" key="13">
    <source>
        <dbReference type="Proteomes" id="UP000732105"/>
    </source>
</evidence>
<proteinExistence type="inferred from homology"/>
<evidence type="ECO:0000259" key="11">
    <source>
        <dbReference type="Pfam" id="PF17946"/>
    </source>
</evidence>
<dbReference type="Gene3D" id="1.10.10.160">
    <property type="match status" value="1"/>
</dbReference>
<dbReference type="HAMAP" id="MF_01486">
    <property type="entry name" value="RecC"/>
    <property type="match status" value="1"/>
</dbReference>
<dbReference type="InterPro" id="IPR013986">
    <property type="entry name" value="DExx_box_DNA_helicase_dom_sf"/>
</dbReference>
<evidence type="ECO:0000256" key="1">
    <source>
        <dbReference type="ARBA" id="ARBA00022722"/>
    </source>
</evidence>
<gene>
    <name evidence="10" type="primary">recC</name>
    <name evidence="12" type="ORF">ELS83_12240</name>
</gene>
<keyword evidence="8 10" id="KW-0238">DNA-binding</keyword>
<feature type="domain" description="RecC C-terminal" evidence="11">
    <location>
        <begin position="756"/>
        <end position="975"/>
    </location>
</feature>
<dbReference type="PANTHER" id="PTHR30591:SF1">
    <property type="entry name" value="RECBCD ENZYME SUBUNIT RECC"/>
    <property type="match status" value="1"/>
</dbReference>
<comment type="miscellaneous">
    <text evidence="10">In the RecBCD complex, RecB has a slow 3'-5' helicase, an exonuclease activity and loads RecA onto ssDNA, RecD has a fast 5'-3' helicase activity, while RecC stimulates the ATPase and processivity of the RecB helicase and contributes to recognition of the Chi site.</text>
</comment>
<dbReference type="GO" id="GO:0004527">
    <property type="term" value="F:exonuclease activity"/>
    <property type="evidence" value="ECO:0007669"/>
    <property type="project" value="UniProtKB-KW"/>
</dbReference>
<dbReference type="PANTHER" id="PTHR30591">
    <property type="entry name" value="RECBCD ENZYME SUBUNIT RECC"/>
    <property type="match status" value="1"/>
</dbReference>
<comment type="similarity">
    <text evidence="10">Belongs to the RecC family.</text>
</comment>
<dbReference type="InterPro" id="IPR006697">
    <property type="entry name" value="RecC"/>
</dbReference>
<keyword evidence="3 10" id="KW-0227">DNA damage</keyword>
<evidence type="ECO:0000256" key="7">
    <source>
        <dbReference type="ARBA" id="ARBA00022840"/>
    </source>
</evidence>
<sequence>MALHLYSSNRIEELSAIFSEKIKNKTSWNQVSQIIVQAEGIQKWLVKETTSKNKIFANYEFYSPDGFIGNVNQLLINYGNSYFSTENIKWKVFIYLKDADFVTQFPKVSNYYAEDDIKRIQLAGKIADLFDQYQVYRPNIIAAWNDNIEIDTTFDDDFNKQERWQKWLWQKLKSESKGKYDQLQLKQGLLQKLESEDFQNKLKQNHPEIHLFGIAILSNYHWEVYQKLAFTIDVHIYLTSPAKGADWYQNLASNHENDLLGSCKGVNVNLHQLLPMEKAQRYYKEAEDISLLATIQNDILNNTQIGIRSYDTSILDTSIQIASSYTPVREVEALYNHLLHEFEKNPELKGADVSVQMTDVNLYAPLIKAVFDNAPKKIPYLICDQSYSEGDSLIKALDIFINLHHSNFKAENVLQMFDFKAVRKRFGITDVELIREIIADANIRYGIEGSIDDDTYLFSWKHGIKKLVLGYALKGGAEYKLDDTELFPCDSLEANEALSIFKIKAFAETIFALYEHSQGEKSVEEWKDYLLNHVFPNLFDLDEIYDDELDYIYKKLENLSSITIDMEENISFRVFQEGLMNLLNSETINSVYASGLVTFSSMMSVRSIPFKHIAVLGLNSDEFPRKQKALGFDLMAIQPMENDRNIKDNDKHLFLETILSAKEQLYFSYIGSSIKDNSEIPPSLLIEELEDYIISGTGKKDWFEDKIKYKHPLHASSKQYFVGQKFFTYLGQTVETETSEVLSANLTKEETDLSFDEISLNDLISFYKDPFKWYYNKTLQIYYSDDAILLPEEEPFELDHLQKWSLKNELVQLAVENEEHYLKRRKNDGLIQLANMAEAEISLEKEAIESLKVEYLKHVNGKPLEEAIALKIGDSVLRGKISNIFGEAHLHYNVSGVNSQPKYLVELFIKHLAYKVTNTSAKSIFISNDYKFSLNEDFISVEESKEILEQLLTIYKQGHNEIIPFTPQAGLLLIHQLYHDRKIVEKDIAIQNALINICDRYPSEYIVKEASLGYFEFLLSDKDSLGKAHKKKLDRMQDILFQLSEILFCKLSTLISTL</sequence>
<comment type="subunit">
    <text evidence="10">Heterotrimer of RecB, RecC and RecD. All subunits contribute to DNA-binding.</text>
</comment>
<dbReference type="SUPFAM" id="SSF52540">
    <property type="entry name" value="P-loop containing nucleoside triphosphate hydrolases"/>
    <property type="match status" value="2"/>
</dbReference>
<dbReference type="InterPro" id="IPR011335">
    <property type="entry name" value="Restrct_endonuc-II-like"/>
</dbReference>
<keyword evidence="9 10" id="KW-0234">DNA repair</keyword>
<dbReference type="Gene3D" id="3.40.50.300">
    <property type="entry name" value="P-loop containing nucleotide triphosphate hydrolases"/>
    <property type="match status" value="2"/>
</dbReference>
<dbReference type="InterPro" id="IPR041500">
    <property type="entry name" value="RecC_C"/>
</dbReference>
<evidence type="ECO:0000256" key="5">
    <source>
        <dbReference type="ARBA" id="ARBA00022806"/>
    </source>
</evidence>
<keyword evidence="6 10" id="KW-0269">Exonuclease</keyword>
<dbReference type="Pfam" id="PF04257">
    <property type="entry name" value="Exonuc_V_gamma"/>
    <property type="match status" value="1"/>
</dbReference>
<dbReference type="Pfam" id="PF17946">
    <property type="entry name" value="RecC_C"/>
    <property type="match status" value="1"/>
</dbReference>
<evidence type="ECO:0000256" key="6">
    <source>
        <dbReference type="ARBA" id="ARBA00022839"/>
    </source>
</evidence>
<dbReference type="SUPFAM" id="SSF52980">
    <property type="entry name" value="Restriction endonuclease-like"/>
    <property type="match status" value="1"/>
</dbReference>
<dbReference type="Proteomes" id="UP000732105">
    <property type="component" value="Unassembled WGS sequence"/>
</dbReference>
<comment type="function">
    <text evidence="10">A helicase/nuclease that prepares dsDNA breaks (DSB) for recombinational DNA repair. Binds to DSBs and unwinds DNA via a highly rapid and processive ATP-dependent bidirectional helicase activity. Unwinds dsDNA until it encounters a Chi (crossover hotspot instigator) sequence from the 3' direction. Cuts ssDNA a few nucleotides 3' to the Chi site. The properties and activities of the enzyme are changed at Chi. The Chi-altered holoenzyme produces a long 3'-ssDNA overhang and facilitates RecA-binding to the ssDNA for homologous DNA recombination and repair. Holoenzyme degrades any linearized DNA that is unable to undergo homologous recombination. In the holoenzyme this subunit recognizes the wild-type Chi sequence, and when added to isolated RecB increases its ATP-dependent helicase processivity.</text>
</comment>
<name>A0ABX1WX74_9BACT</name>
<evidence type="ECO:0000256" key="10">
    <source>
        <dbReference type="HAMAP-Rule" id="MF_01486"/>
    </source>
</evidence>
<comment type="caution">
    <text evidence="12">The sequence shown here is derived from an EMBL/GenBank/DDBJ whole genome shotgun (WGS) entry which is preliminary data.</text>
</comment>
<keyword evidence="5 10" id="KW-0347">Helicase</keyword>
<dbReference type="RefSeq" id="WP_171595863.1">
    <property type="nucleotide sequence ID" value="NZ_RZNH01000019.1"/>
</dbReference>
<evidence type="ECO:0000256" key="4">
    <source>
        <dbReference type="ARBA" id="ARBA00022801"/>
    </source>
</evidence>
<accession>A0ABX1WX74</accession>
<evidence type="ECO:0000256" key="2">
    <source>
        <dbReference type="ARBA" id="ARBA00022741"/>
    </source>
</evidence>
<organism evidence="12 13">
    <name type="scientific">Marinifilum caeruleilacunae</name>
    <dbReference type="NCBI Taxonomy" id="2499076"/>
    <lineage>
        <taxon>Bacteria</taxon>
        <taxon>Pseudomonadati</taxon>
        <taxon>Bacteroidota</taxon>
        <taxon>Bacteroidia</taxon>
        <taxon>Marinilabiliales</taxon>
        <taxon>Marinifilaceae</taxon>
    </lineage>
</organism>
<dbReference type="Gene3D" id="1.10.10.990">
    <property type="match status" value="1"/>
</dbReference>
<evidence type="ECO:0000313" key="12">
    <source>
        <dbReference type="EMBL" id="NOU60591.1"/>
    </source>
</evidence>